<keyword evidence="2" id="KW-0732">Signal</keyword>
<dbReference type="AlphaFoldDB" id="A0AA42DJP2"/>
<protein>
    <submittedName>
        <fullName evidence="7">Alginate lyase family protein</fullName>
    </submittedName>
</protein>
<dbReference type="GO" id="GO:0016829">
    <property type="term" value="F:lyase activity"/>
    <property type="evidence" value="ECO:0007669"/>
    <property type="project" value="UniProtKB-KW"/>
</dbReference>
<dbReference type="Pfam" id="PF07940">
    <property type="entry name" value="Hepar_II_III_C"/>
    <property type="match status" value="1"/>
</dbReference>
<evidence type="ECO:0000256" key="4">
    <source>
        <dbReference type="ARBA" id="ARBA00023239"/>
    </source>
</evidence>
<gene>
    <name evidence="7" type="ORF">PBV87_01155</name>
</gene>
<dbReference type="InterPro" id="IPR012480">
    <property type="entry name" value="Hepar_II_III_C"/>
</dbReference>
<evidence type="ECO:0000313" key="8">
    <source>
        <dbReference type="Proteomes" id="UP001169242"/>
    </source>
</evidence>
<name>A0AA42DJP2_9FIRM</name>
<dbReference type="Pfam" id="PF16889">
    <property type="entry name" value="Hepar_II_III_N"/>
    <property type="match status" value="1"/>
</dbReference>
<evidence type="ECO:0000259" key="6">
    <source>
        <dbReference type="Pfam" id="PF16889"/>
    </source>
</evidence>
<evidence type="ECO:0000259" key="5">
    <source>
        <dbReference type="Pfam" id="PF07940"/>
    </source>
</evidence>
<feature type="domain" description="Heparin-sulfate lyase N-terminal" evidence="6">
    <location>
        <begin position="41"/>
        <end position="286"/>
    </location>
</feature>
<evidence type="ECO:0000256" key="1">
    <source>
        <dbReference type="ARBA" id="ARBA00004418"/>
    </source>
</evidence>
<feature type="domain" description="Heparinase II/III-like C-terminal" evidence="5">
    <location>
        <begin position="339"/>
        <end position="511"/>
    </location>
</feature>
<keyword evidence="4 7" id="KW-0456">Lyase</keyword>
<dbReference type="InterPro" id="IPR008929">
    <property type="entry name" value="Chondroitin_lyas"/>
</dbReference>
<dbReference type="PANTHER" id="PTHR39210">
    <property type="entry name" value="HEPARIN-SULFATE LYASE"/>
    <property type="match status" value="1"/>
</dbReference>
<evidence type="ECO:0000256" key="2">
    <source>
        <dbReference type="ARBA" id="ARBA00022729"/>
    </source>
</evidence>
<keyword evidence="3" id="KW-0574">Periplasm</keyword>
<sequence length="652" mass="75370">MQTYIGEGLDEIVSYCKMYCEEESILALKVAKDVLGHRFLFESKWEMERTYDAVTFEGDNIGWDLVPFGDPEWMYAMNRHRYFVSLAQAYALTEKEEYVSEGIRLLMHWIEHQPLTDQSQYTTWRTIETGLRCENWIKAYEIFSTSPQWNEEVTIALKESLKHHCEHILAHNDDFRRLSNWGVIENHGLFVAGVFLGNDHYVQVAKERLYKAVQLQVLDDGLHWEQSQLYHNEVLRALVDVGICAKNNGITLAPHYHQVVNKMLEAHIYMTKPNHIQLANGDSDAMDLRDILVRGAYLYENPIYKALGYEKVDFESIWDIGMQGVKVYDNLESYYPEICSKALRESGNYCMRHTWDEDSIYVHFKCGNLGGGHGHVDLLHVDVAYLGEDVLKDQGRYTYTDSKERYSLKSATAHNTVVVDGVPFTKIIDTWGYGKVAPHVQREFVNHELYDYVEGAHLGYMDLDDPVFINRKVIVIKPNIVVLVDEFTAKEEHTYEQYFHFGEGHLEVGEAVTFKGNNVKANLYHLQPIDKKVIKGITSKTYNQLQAQQVLQTTLKHKGSGSIITVMILGDVHKESREQVEYVPVYTEGKKVPNGQHLEAIRITYENEKYTLVIKHDETYRRLFVVEGQDVYGRVTLIKQTEDQTKVHTIVG</sequence>
<dbReference type="RefSeq" id="WP_271010850.1">
    <property type="nucleotide sequence ID" value="NZ_JAQIFT010000008.1"/>
</dbReference>
<dbReference type="Gene3D" id="1.50.10.100">
    <property type="entry name" value="Chondroitin AC/alginate lyase"/>
    <property type="match status" value="1"/>
</dbReference>
<dbReference type="PANTHER" id="PTHR39210:SF1">
    <property type="entry name" value="HEPARIN-SULFATE LYASE"/>
    <property type="match status" value="1"/>
</dbReference>
<proteinExistence type="predicted"/>
<evidence type="ECO:0000313" key="7">
    <source>
        <dbReference type="EMBL" id="MDA3730122.1"/>
    </source>
</evidence>
<evidence type="ECO:0000256" key="3">
    <source>
        <dbReference type="ARBA" id="ARBA00022764"/>
    </source>
</evidence>
<accession>A0AA42DJP2</accession>
<dbReference type="InterPro" id="IPR031680">
    <property type="entry name" value="Hepar_II_III_N"/>
</dbReference>
<dbReference type="SUPFAM" id="SSF48230">
    <property type="entry name" value="Chondroitin AC/alginate lyase"/>
    <property type="match status" value="1"/>
</dbReference>
<dbReference type="GO" id="GO:0042597">
    <property type="term" value="C:periplasmic space"/>
    <property type="evidence" value="ECO:0007669"/>
    <property type="project" value="UniProtKB-SubCell"/>
</dbReference>
<comment type="subcellular location">
    <subcellularLocation>
        <location evidence="1">Periplasm</location>
    </subcellularLocation>
</comment>
<dbReference type="Gene3D" id="2.70.98.70">
    <property type="match status" value="1"/>
</dbReference>
<dbReference type="EMBL" id="JAQIFT010000008">
    <property type="protein sequence ID" value="MDA3730122.1"/>
    <property type="molecule type" value="Genomic_DNA"/>
</dbReference>
<comment type="caution">
    <text evidence="7">The sequence shown here is derived from an EMBL/GenBank/DDBJ whole genome shotgun (WGS) entry which is preliminary data.</text>
</comment>
<dbReference type="Proteomes" id="UP001169242">
    <property type="component" value="Unassembled WGS sequence"/>
</dbReference>
<organism evidence="7 8">
    <name type="scientific">Holtiella tumoricola</name>
    <dbReference type="NCBI Taxonomy" id="3018743"/>
    <lineage>
        <taxon>Bacteria</taxon>
        <taxon>Bacillati</taxon>
        <taxon>Bacillota</taxon>
        <taxon>Clostridia</taxon>
        <taxon>Lachnospirales</taxon>
        <taxon>Cellulosilyticaceae</taxon>
        <taxon>Holtiella</taxon>
    </lineage>
</organism>
<reference evidence="7" key="1">
    <citation type="journal article" date="2023" name="Int. J. Syst. Evol. Microbiol.">
        <title>&lt;i&gt;Holtiella tumoricola&lt;/i&gt; gen. nov. sp. nov., isolated from a human clinical sample.</title>
        <authorList>
            <person name="Allen-Vercoe E."/>
            <person name="Daigneault M.C."/>
            <person name="Vancuren S.J."/>
            <person name="Cochrane K."/>
            <person name="O'Neal L.L."/>
            <person name="Sankaranarayanan K."/>
            <person name="Lawson P.A."/>
        </authorList>
    </citation>
    <scope>NUCLEOTIDE SEQUENCE</scope>
    <source>
        <strain evidence="7">CC70A</strain>
    </source>
</reference>
<keyword evidence="8" id="KW-1185">Reference proteome</keyword>